<evidence type="ECO:0000256" key="2">
    <source>
        <dbReference type="ARBA" id="ARBA00022448"/>
    </source>
</evidence>
<feature type="transmembrane region" description="Helical" evidence="8">
    <location>
        <begin position="152"/>
        <end position="173"/>
    </location>
</feature>
<feature type="transmembrane region" description="Helical" evidence="8">
    <location>
        <begin position="470"/>
        <end position="491"/>
    </location>
</feature>
<evidence type="ECO:0000256" key="8">
    <source>
        <dbReference type="SAM" id="Phobius"/>
    </source>
</evidence>
<dbReference type="Pfam" id="PF07690">
    <property type="entry name" value="MFS_1"/>
    <property type="match status" value="1"/>
</dbReference>
<feature type="transmembrane region" description="Helical" evidence="8">
    <location>
        <begin position="211"/>
        <end position="231"/>
    </location>
</feature>
<evidence type="ECO:0000256" key="7">
    <source>
        <dbReference type="SAM" id="MobiDB-lite"/>
    </source>
</evidence>
<evidence type="ECO:0000256" key="5">
    <source>
        <dbReference type="ARBA" id="ARBA00022989"/>
    </source>
</evidence>
<sequence>MGMTRPSYRHLILFLSCVGFMISFSLRSAFVMTVTHTSRLEEEPDQPFGEEQYFSREGVSKVYPDSISEWRSLRENYNSSWPEILKLKHSATRKSAESMFYSGCTVYNSSRDYNSEYGWSESVQFYSVYYLGMGPGYVTAGYILSKLSSHHVIAVGFYTTAVLHLLLPVVFTLSGPGVMVMRLLNGFVESAIQPAIIAITKSWAFQGEESMFLATTLVGTYLSPALSNFFVGACLCYISWNASLYILAGLLLVWGILWHLGSYNSPLECPHLSNTDLQRYRTEQNTGAKGNTSKGRKIPWRKILTSKPVWAIWVATANKNCNLAAVSSLVPLFFKEVYGIQAADSGLLLIAPFVSNSATLLLSSYISDRLIRSGKLSTTAARKMMQCTGALGEAVFLICVIYVPDWRLAAVCLTLAQAMTGLCFPGFGCNTMDLSKHYAGAISGVCMTGVLMVFAITGIASLLPDGSQKWITIFWINAGIAAFSCIFYLIFASGEVQPWGVEEGYEENGELKSLVSASNGHKKQTANTDYQTENLHEIEKSSR</sequence>
<keyword evidence="10" id="KW-1185">Reference proteome</keyword>
<dbReference type="FunFam" id="1.20.1250.20:FF:000003">
    <property type="entry name" value="Solute carrier family 17 member 3"/>
    <property type="match status" value="1"/>
</dbReference>
<dbReference type="PANTHER" id="PTHR11662">
    <property type="entry name" value="SOLUTE CARRIER FAMILY 17"/>
    <property type="match status" value="1"/>
</dbReference>
<comment type="subcellular location">
    <subcellularLocation>
        <location evidence="1">Membrane</location>
        <topology evidence="1">Multi-pass membrane protein</topology>
    </subcellularLocation>
</comment>
<dbReference type="Gene3D" id="1.20.1250.20">
    <property type="entry name" value="MFS general substrate transporter like domains"/>
    <property type="match status" value="2"/>
</dbReference>
<dbReference type="AlphaFoldDB" id="A0AAV4I5U8"/>
<feature type="transmembrane region" description="Helical" evidence="8">
    <location>
        <begin position="441"/>
        <end position="464"/>
    </location>
</feature>
<keyword evidence="6 8" id="KW-0472">Membrane</keyword>
<accession>A0AAV4I5U8</accession>
<keyword evidence="5 8" id="KW-1133">Transmembrane helix</keyword>
<dbReference type="Proteomes" id="UP000762676">
    <property type="component" value="Unassembled WGS sequence"/>
</dbReference>
<proteinExistence type="predicted"/>
<dbReference type="GO" id="GO:0016020">
    <property type="term" value="C:membrane"/>
    <property type="evidence" value="ECO:0007669"/>
    <property type="project" value="UniProtKB-SubCell"/>
</dbReference>
<organism evidence="9 10">
    <name type="scientific">Elysia marginata</name>
    <dbReference type="NCBI Taxonomy" id="1093978"/>
    <lineage>
        <taxon>Eukaryota</taxon>
        <taxon>Metazoa</taxon>
        <taxon>Spiralia</taxon>
        <taxon>Lophotrochozoa</taxon>
        <taxon>Mollusca</taxon>
        <taxon>Gastropoda</taxon>
        <taxon>Heterobranchia</taxon>
        <taxon>Euthyneura</taxon>
        <taxon>Panpulmonata</taxon>
        <taxon>Sacoglossa</taxon>
        <taxon>Placobranchoidea</taxon>
        <taxon>Plakobranchidae</taxon>
        <taxon>Elysia</taxon>
    </lineage>
</organism>
<evidence type="ECO:0000256" key="4">
    <source>
        <dbReference type="ARBA" id="ARBA00022847"/>
    </source>
</evidence>
<keyword evidence="2" id="KW-0813">Transport</keyword>
<gene>
    <name evidence="9" type="ORF">ElyMa_001189300</name>
</gene>
<feature type="region of interest" description="Disordered" evidence="7">
    <location>
        <begin position="517"/>
        <end position="543"/>
    </location>
</feature>
<feature type="transmembrane region" description="Helical" evidence="8">
    <location>
        <begin position="346"/>
        <end position="366"/>
    </location>
</feature>
<evidence type="ECO:0000313" key="10">
    <source>
        <dbReference type="Proteomes" id="UP000762676"/>
    </source>
</evidence>
<evidence type="ECO:0000256" key="3">
    <source>
        <dbReference type="ARBA" id="ARBA00022692"/>
    </source>
</evidence>
<evidence type="ECO:0000256" key="6">
    <source>
        <dbReference type="ARBA" id="ARBA00023136"/>
    </source>
</evidence>
<dbReference type="SUPFAM" id="SSF103473">
    <property type="entry name" value="MFS general substrate transporter"/>
    <property type="match status" value="1"/>
</dbReference>
<feature type="transmembrane region" description="Helical" evidence="8">
    <location>
        <begin position="127"/>
        <end position="145"/>
    </location>
</feature>
<dbReference type="InterPro" id="IPR050382">
    <property type="entry name" value="MFS_Na/Anion_cotransporter"/>
</dbReference>
<feature type="compositionally biased region" description="Polar residues" evidence="7">
    <location>
        <begin position="517"/>
        <end position="533"/>
    </location>
</feature>
<feature type="transmembrane region" description="Helical" evidence="8">
    <location>
        <begin position="387"/>
        <end position="403"/>
    </location>
</feature>
<reference evidence="9 10" key="1">
    <citation type="journal article" date="2021" name="Elife">
        <title>Chloroplast acquisition without the gene transfer in kleptoplastic sea slugs, Plakobranchus ocellatus.</title>
        <authorList>
            <person name="Maeda T."/>
            <person name="Takahashi S."/>
            <person name="Yoshida T."/>
            <person name="Shimamura S."/>
            <person name="Takaki Y."/>
            <person name="Nagai Y."/>
            <person name="Toyoda A."/>
            <person name="Suzuki Y."/>
            <person name="Arimoto A."/>
            <person name="Ishii H."/>
            <person name="Satoh N."/>
            <person name="Nishiyama T."/>
            <person name="Hasebe M."/>
            <person name="Maruyama T."/>
            <person name="Minagawa J."/>
            <person name="Obokata J."/>
            <person name="Shigenobu S."/>
        </authorList>
    </citation>
    <scope>NUCLEOTIDE SEQUENCE [LARGE SCALE GENOMIC DNA]</scope>
</reference>
<keyword evidence="4" id="KW-0769">Symport</keyword>
<comment type="caution">
    <text evidence="9">The sequence shown here is derived from an EMBL/GenBank/DDBJ whole genome shotgun (WGS) entry which is preliminary data.</text>
</comment>
<protein>
    <submittedName>
        <fullName evidence="9">Vesicular glutamate transporter</fullName>
    </submittedName>
</protein>
<evidence type="ECO:0000256" key="1">
    <source>
        <dbReference type="ARBA" id="ARBA00004141"/>
    </source>
</evidence>
<dbReference type="PANTHER" id="PTHR11662:SF399">
    <property type="entry name" value="FI19708P1-RELATED"/>
    <property type="match status" value="1"/>
</dbReference>
<name>A0AAV4I5U8_9GAST</name>
<dbReference type="InterPro" id="IPR011701">
    <property type="entry name" value="MFS"/>
</dbReference>
<feature type="transmembrane region" description="Helical" evidence="8">
    <location>
        <begin position="237"/>
        <end position="257"/>
    </location>
</feature>
<feature type="transmembrane region" description="Helical" evidence="8">
    <location>
        <begin position="409"/>
        <end position="429"/>
    </location>
</feature>
<feature type="compositionally biased region" description="Basic and acidic residues" evidence="7">
    <location>
        <begin position="534"/>
        <end position="543"/>
    </location>
</feature>
<dbReference type="EMBL" id="BMAT01002337">
    <property type="protein sequence ID" value="GFS04996.1"/>
    <property type="molecule type" value="Genomic_DNA"/>
</dbReference>
<dbReference type="GO" id="GO:0015293">
    <property type="term" value="F:symporter activity"/>
    <property type="evidence" value="ECO:0007669"/>
    <property type="project" value="UniProtKB-KW"/>
</dbReference>
<evidence type="ECO:0000313" key="9">
    <source>
        <dbReference type="EMBL" id="GFS04996.1"/>
    </source>
</evidence>
<keyword evidence="3 8" id="KW-0812">Transmembrane</keyword>
<dbReference type="InterPro" id="IPR036259">
    <property type="entry name" value="MFS_trans_sf"/>
</dbReference>